<dbReference type="GO" id="GO:0051213">
    <property type="term" value="F:dioxygenase activity"/>
    <property type="evidence" value="ECO:0007669"/>
    <property type="project" value="InterPro"/>
</dbReference>
<dbReference type="RefSeq" id="XP_064705052.1">
    <property type="nucleotide sequence ID" value="XM_064847331.1"/>
</dbReference>
<dbReference type="GO" id="GO:0008270">
    <property type="term" value="F:zinc ion binding"/>
    <property type="evidence" value="ECO:0007669"/>
    <property type="project" value="InterPro"/>
</dbReference>
<dbReference type="PANTHER" id="PTHR48106">
    <property type="entry name" value="QUINONE OXIDOREDUCTASE PIG3-RELATED"/>
    <property type="match status" value="1"/>
</dbReference>
<evidence type="ECO:0000313" key="5">
    <source>
        <dbReference type="Proteomes" id="UP001358417"/>
    </source>
</evidence>
<dbReference type="InterPro" id="IPR020843">
    <property type="entry name" value="ER"/>
</dbReference>
<dbReference type="GO" id="GO:0016651">
    <property type="term" value="F:oxidoreductase activity, acting on NAD(P)H"/>
    <property type="evidence" value="ECO:0007669"/>
    <property type="project" value="TreeGrafter"/>
</dbReference>
<dbReference type="EMBL" id="JAVRRD010000017">
    <property type="protein sequence ID" value="KAK5050466.1"/>
    <property type="molecule type" value="Genomic_DNA"/>
</dbReference>
<proteinExistence type="predicted"/>
<reference evidence="4 5" key="1">
    <citation type="submission" date="2023-08" db="EMBL/GenBank/DDBJ databases">
        <title>Black Yeasts Isolated from many extreme environments.</title>
        <authorList>
            <person name="Coleine C."/>
            <person name="Stajich J.E."/>
            <person name="Selbmann L."/>
        </authorList>
    </citation>
    <scope>NUCLEOTIDE SEQUENCE [LARGE SCALE GENOMIC DNA]</scope>
    <source>
        <strain evidence="4 5">CCFEE 5792</strain>
    </source>
</reference>
<gene>
    <name evidence="4" type="ORF">LTR84_003747</name>
</gene>
<dbReference type="InterPro" id="IPR014436">
    <property type="entry name" value="Extradiol_dOase_DODA"/>
</dbReference>
<dbReference type="SUPFAM" id="SSF53213">
    <property type="entry name" value="LigB-like"/>
    <property type="match status" value="1"/>
</dbReference>
<evidence type="ECO:0000313" key="4">
    <source>
        <dbReference type="EMBL" id="KAK5050466.1"/>
    </source>
</evidence>
<dbReference type="GO" id="GO:0070402">
    <property type="term" value="F:NADPH binding"/>
    <property type="evidence" value="ECO:0007669"/>
    <property type="project" value="TreeGrafter"/>
</dbReference>
<dbReference type="CDD" id="cd07363">
    <property type="entry name" value="45_DOPA_Dioxygenase"/>
    <property type="match status" value="1"/>
</dbReference>
<dbReference type="SUPFAM" id="SSF50129">
    <property type="entry name" value="GroES-like"/>
    <property type="match status" value="1"/>
</dbReference>
<dbReference type="SMART" id="SM00829">
    <property type="entry name" value="PKS_ER"/>
    <property type="match status" value="1"/>
</dbReference>
<dbReference type="InterPro" id="IPR013154">
    <property type="entry name" value="ADH-like_N"/>
</dbReference>
<dbReference type="Gene3D" id="3.40.50.720">
    <property type="entry name" value="NAD(P)-binding Rossmann-like Domain"/>
    <property type="match status" value="1"/>
</dbReference>
<organism evidence="4 5">
    <name type="scientific">Exophiala bonariae</name>
    <dbReference type="NCBI Taxonomy" id="1690606"/>
    <lineage>
        <taxon>Eukaryota</taxon>
        <taxon>Fungi</taxon>
        <taxon>Dikarya</taxon>
        <taxon>Ascomycota</taxon>
        <taxon>Pezizomycotina</taxon>
        <taxon>Eurotiomycetes</taxon>
        <taxon>Chaetothyriomycetidae</taxon>
        <taxon>Chaetothyriales</taxon>
        <taxon>Herpotrichiellaceae</taxon>
        <taxon>Exophiala</taxon>
    </lineage>
</organism>
<sequence>MQSNKLSRNFAPVLLFSHGTTMLTGEESHVRDYWRYHGDKALKYPVKGIIMMGAHWEVGGRRVHVAANPDPKPERIGMVKSATWIHHVANPDIPTAHRCVELLRDAGFDAIADTQFNWLIDTFPMLIRMFPGGMPPVTIISLNSFFEPHFHLEIGRVLRPLRQEGYLFIGSGGGVHNLYRTDWKYNAIYRDNFAQEKPPDATHLEFRQALEDVICKNGGGPELKRGVIRLMKHPNYRDAHGTDDHYMPTCFVAGLVGEEEDRGEKAVLGAEVWELYGHPPEVLKAEDGPEPDEPGPGQVVVKVNKRPIHNGDLLVVSGGHDPIKRELPTNGYTPGCEGVGIIRALGQGVEDEFGLHIGDRVSFFSLGSWQELALVEAEYVTVVPHDLEDEVAAQLFINPVAAMMLARLVEEIAAHPQAGVLKIAAVKHVVEDLTASKMEAGVVLLTVAGSTVARLAAATLKAKGFTPIGLVRSATSAKALEKATGIDMIGFDGENWQQEVRKAAAGRRIFAAMDAVGGKIGAEVLSLLSPAGTLISYGSLTGEPIPVDHVHLCMTAKRICGIGMVHWTQLSYETRAADMVKLVQMVKENRLFFKVAGEFHLSDISEAIHLFRKPGRDGTVLLIN</sequence>
<dbReference type="PANTHER" id="PTHR48106:SF2">
    <property type="entry name" value="ZN2+-BINDING DEHYDROGENASE"/>
    <property type="match status" value="1"/>
</dbReference>
<comment type="caution">
    <text evidence="4">The sequence shown here is derived from an EMBL/GenBank/DDBJ whole genome shotgun (WGS) entry which is preliminary data.</text>
</comment>
<keyword evidence="1" id="KW-0521">NADP</keyword>
<dbReference type="InterPro" id="IPR036291">
    <property type="entry name" value="NAD(P)-bd_dom_sf"/>
</dbReference>
<dbReference type="InterPro" id="IPR013149">
    <property type="entry name" value="ADH-like_C"/>
</dbReference>
<keyword evidence="5" id="KW-1185">Reference proteome</keyword>
<dbReference type="AlphaFoldDB" id="A0AAV9N9Q7"/>
<dbReference type="Pfam" id="PF08240">
    <property type="entry name" value="ADH_N"/>
    <property type="match status" value="1"/>
</dbReference>
<dbReference type="Gene3D" id="3.40.830.10">
    <property type="entry name" value="LigB-like"/>
    <property type="match status" value="1"/>
</dbReference>
<dbReference type="InterPro" id="IPR011032">
    <property type="entry name" value="GroES-like_sf"/>
</dbReference>
<dbReference type="Proteomes" id="UP001358417">
    <property type="component" value="Unassembled WGS sequence"/>
</dbReference>
<feature type="domain" description="Enoyl reductase (ER)" evidence="3">
    <location>
        <begin position="278"/>
        <end position="622"/>
    </location>
</feature>
<name>A0AAV9N9Q7_9EURO</name>
<dbReference type="Pfam" id="PF00107">
    <property type="entry name" value="ADH_zinc_N"/>
    <property type="match status" value="1"/>
</dbReference>
<dbReference type="GeneID" id="89971930"/>
<evidence type="ECO:0000256" key="2">
    <source>
        <dbReference type="ARBA" id="ARBA00023002"/>
    </source>
</evidence>
<accession>A0AAV9N9Q7</accession>
<evidence type="ECO:0000256" key="1">
    <source>
        <dbReference type="ARBA" id="ARBA00022857"/>
    </source>
</evidence>
<dbReference type="SUPFAM" id="SSF51735">
    <property type="entry name" value="NAD(P)-binding Rossmann-fold domains"/>
    <property type="match status" value="1"/>
</dbReference>
<keyword evidence="2" id="KW-0560">Oxidoreductase</keyword>
<protein>
    <recommendedName>
        <fullName evidence="3">Enoyl reductase (ER) domain-containing protein</fullName>
    </recommendedName>
</protein>
<dbReference type="Gene3D" id="3.90.180.10">
    <property type="entry name" value="Medium-chain alcohol dehydrogenases, catalytic domain"/>
    <property type="match status" value="1"/>
</dbReference>
<evidence type="ECO:0000259" key="3">
    <source>
        <dbReference type="SMART" id="SM00829"/>
    </source>
</evidence>